<comment type="caution">
    <text evidence="9">The sequence shown here is derived from an EMBL/GenBank/DDBJ whole genome shotgun (WGS) entry which is preliminary data.</text>
</comment>
<sequence>MIFKTFEARLTFRILLLLVTLSLPAIVVLNGLAEVLVFLVPIVAYQVYELTRFVKKAQQEFDQFVESVHYRDFSRSFNEEKAPVELEVLRKGFNEINSTFKALTKEKESQFQNLQQVVTLVNTGILTYETETGQVVLLNESLKKMLHLPHLSTIQALANRDEALYQEVLKLQPGQTRITTAHTTFLEKTSFKVLLSATAFQNEGRRYKLVAFQNVSEALDETESQAWQKLLNVMTHEIMNSVAPISSLADTLKHRLHQTSAENITQDDMEDLEVGVETIKRRSQGLLRFAETYRNLSRITTLNLETVHVQTIFQNLQRLMQPTLTQKNIQLLIELKNPQIALNADPALLEQVLINLVVNAIEAVKESPEPQILLTAFTDTQNKTVIKVSDNGTGMSREVQEKIFIPFFSTKKNGTGIGLSLCKQIVLLHRGSIQVQSEEGVGTSFALRFN</sequence>
<keyword evidence="6" id="KW-0067">ATP-binding</keyword>
<evidence type="ECO:0000256" key="1">
    <source>
        <dbReference type="ARBA" id="ARBA00000085"/>
    </source>
</evidence>
<dbReference type="Gene3D" id="3.30.565.10">
    <property type="entry name" value="Histidine kinase-like ATPase, C-terminal domain"/>
    <property type="match status" value="1"/>
</dbReference>
<evidence type="ECO:0000256" key="7">
    <source>
        <dbReference type="ARBA" id="ARBA00023012"/>
    </source>
</evidence>
<dbReference type="Pfam" id="PF02518">
    <property type="entry name" value="HATPase_c"/>
    <property type="match status" value="1"/>
</dbReference>
<evidence type="ECO:0000313" key="10">
    <source>
        <dbReference type="Proteomes" id="UP000474777"/>
    </source>
</evidence>
<dbReference type="GO" id="GO:0000160">
    <property type="term" value="P:phosphorelay signal transduction system"/>
    <property type="evidence" value="ECO:0007669"/>
    <property type="project" value="UniProtKB-KW"/>
</dbReference>
<keyword evidence="5 9" id="KW-0418">Kinase</keyword>
<gene>
    <name evidence="9" type="ORF">GXP69_12240</name>
</gene>
<dbReference type="GO" id="GO:0005524">
    <property type="term" value="F:ATP binding"/>
    <property type="evidence" value="ECO:0007669"/>
    <property type="project" value="UniProtKB-KW"/>
</dbReference>
<evidence type="ECO:0000259" key="8">
    <source>
        <dbReference type="PROSITE" id="PS50109"/>
    </source>
</evidence>
<dbReference type="InterPro" id="IPR005467">
    <property type="entry name" value="His_kinase_dom"/>
</dbReference>
<dbReference type="PANTHER" id="PTHR43065">
    <property type="entry name" value="SENSOR HISTIDINE KINASE"/>
    <property type="match status" value="1"/>
</dbReference>
<accession>A0A6B3LTX6</accession>
<dbReference type="InterPro" id="IPR003594">
    <property type="entry name" value="HATPase_dom"/>
</dbReference>
<dbReference type="EMBL" id="JAAGWD010000005">
    <property type="protein sequence ID" value="NEM98465.1"/>
    <property type="molecule type" value="Genomic_DNA"/>
</dbReference>
<dbReference type="GO" id="GO:0004673">
    <property type="term" value="F:protein histidine kinase activity"/>
    <property type="evidence" value="ECO:0007669"/>
    <property type="project" value="UniProtKB-EC"/>
</dbReference>
<organism evidence="9 10">
    <name type="scientific">Pontibacter burrus</name>
    <dbReference type="NCBI Taxonomy" id="2704466"/>
    <lineage>
        <taxon>Bacteria</taxon>
        <taxon>Pseudomonadati</taxon>
        <taxon>Bacteroidota</taxon>
        <taxon>Cytophagia</taxon>
        <taxon>Cytophagales</taxon>
        <taxon>Hymenobacteraceae</taxon>
        <taxon>Pontibacter</taxon>
    </lineage>
</organism>
<keyword evidence="3" id="KW-0808">Transferase</keyword>
<dbReference type="SMART" id="SM00387">
    <property type="entry name" value="HATPase_c"/>
    <property type="match status" value="1"/>
</dbReference>
<reference evidence="9 10" key="1">
    <citation type="submission" date="2020-02" db="EMBL/GenBank/DDBJ databases">
        <authorList>
            <person name="Kim M.K."/>
        </authorList>
    </citation>
    <scope>NUCLEOTIDE SEQUENCE [LARGE SCALE GENOMIC DNA]</scope>
    <source>
        <strain evidence="9 10">BT327</strain>
    </source>
</reference>
<keyword evidence="10" id="KW-1185">Reference proteome</keyword>
<dbReference type="RefSeq" id="WP_163915360.1">
    <property type="nucleotide sequence ID" value="NZ_JAAGWD010000005.1"/>
</dbReference>
<evidence type="ECO:0000256" key="6">
    <source>
        <dbReference type="ARBA" id="ARBA00022840"/>
    </source>
</evidence>
<dbReference type="InterPro" id="IPR004358">
    <property type="entry name" value="Sig_transdc_His_kin-like_C"/>
</dbReference>
<dbReference type="PROSITE" id="PS50109">
    <property type="entry name" value="HIS_KIN"/>
    <property type="match status" value="1"/>
</dbReference>
<dbReference type="EC" id="2.7.13.3" evidence="2"/>
<comment type="catalytic activity">
    <reaction evidence="1">
        <text>ATP + protein L-histidine = ADP + protein N-phospho-L-histidine.</text>
        <dbReference type="EC" id="2.7.13.3"/>
    </reaction>
</comment>
<keyword evidence="7" id="KW-0902">Two-component regulatory system</keyword>
<dbReference type="Proteomes" id="UP000474777">
    <property type="component" value="Unassembled WGS sequence"/>
</dbReference>
<evidence type="ECO:0000256" key="2">
    <source>
        <dbReference type="ARBA" id="ARBA00012438"/>
    </source>
</evidence>
<dbReference type="SUPFAM" id="SSF55874">
    <property type="entry name" value="ATPase domain of HSP90 chaperone/DNA topoisomerase II/histidine kinase"/>
    <property type="match status" value="1"/>
</dbReference>
<evidence type="ECO:0000256" key="5">
    <source>
        <dbReference type="ARBA" id="ARBA00022777"/>
    </source>
</evidence>
<keyword evidence="4" id="KW-0547">Nucleotide-binding</keyword>
<protein>
    <recommendedName>
        <fullName evidence="2">histidine kinase</fullName>
        <ecNumber evidence="2">2.7.13.3</ecNumber>
    </recommendedName>
</protein>
<dbReference type="InterPro" id="IPR036890">
    <property type="entry name" value="HATPase_C_sf"/>
</dbReference>
<feature type="domain" description="Histidine kinase" evidence="8">
    <location>
        <begin position="233"/>
        <end position="450"/>
    </location>
</feature>
<evidence type="ECO:0000256" key="4">
    <source>
        <dbReference type="ARBA" id="ARBA00022741"/>
    </source>
</evidence>
<dbReference type="PRINTS" id="PR00344">
    <property type="entry name" value="BCTRLSENSOR"/>
</dbReference>
<name>A0A6B3LTX6_9BACT</name>
<dbReference type="AlphaFoldDB" id="A0A6B3LTX6"/>
<dbReference type="PANTHER" id="PTHR43065:SF46">
    <property type="entry name" value="C4-DICARBOXYLATE TRANSPORT SENSOR PROTEIN DCTB"/>
    <property type="match status" value="1"/>
</dbReference>
<evidence type="ECO:0000256" key="3">
    <source>
        <dbReference type="ARBA" id="ARBA00022679"/>
    </source>
</evidence>
<evidence type="ECO:0000313" key="9">
    <source>
        <dbReference type="EMBL" id="NEM98465.1"/>
    </source>
</evidence>
<proteinExistence type="predicted"/>